<dbReference type="Pfam" id="PF09832">
    <property type="entry name" value="DUF2059"/>
    <property type="match status" value="1"/>
</dbReference>
<dbReference type="EMBL" id="CP031417">
    <property type="protein sequence ID" value="AXK80627.1"/>
    <property type="molecule type" value="Genomic_DNA"/>
</dbReference>
<dbReference type="KEGG" id="ptaw:DW352_08955"/>
<evidence type="ECO:0000256" key="1">
    <source>
        <dbReference type="SAM" id="SignalP"/>
    </source>
</evidence>
<accession>A0A345ZUN0</accession>
<feature type="chain" id="PRO_5016683402" evidence="1">
    <location>
        <begin position="29"/>
        <end position="170"/>
    </location>
</feature>
<organism evidence="3 4">
    <name type="scientific">Pseudolabrys taiwanensis</name>
    <dbReference type="NCBI Taxonomy" id="331696"/>
    <lineage>
        <taxon>Bacteria</taxon>
        <taxon>Pseudomonadati</taxon>
        <taxon>Pseudomonadota</taxon>
        <taxon>Alphaproteobacteria</taxon>
        <taxon>Hyphomicrobiales</taxon>
        <taxon>Xanthobacteraceae</taxon>
        <taxon>Pseudolabrys</taxon>
    </lineage>
</organism>
<name>A0A345ZUN0_9HYPH</name>
<evidence type="ECO:0000313" key="4">
    <source>
        <dbReference type="Proteomes" id="UP000254889"/>
    </source>
</evidence>
<proteinExistence type="predicted"/>
<evidence type="ECO:0000313" key="3">
    <source>
        <dbReference type="EMBL" id="AXK80627.1"/>
    </source>
</evidence>
<dbReference type="OrthoDB" id="5510290at2"/>
<protein>
    <submittedName>
        <fullName evidence="3">DUF2059 domain-containing protein</fullName>
    </submittedName>
</protein>
<keyword evidence="4" id="KW-1185">Reference proteome</keyword>
<dbReference type="InterPro" id="IPR018637">
    <property type="entry name" value="DUF2059"/>
</dbReference>
<feature type="signal peptide" evidence="1">
    <location>
        <begin position="1"/>
        <end position="28"/>
    </location>
</feature>
<gene>
    <name evidence="3" type="ORF">DW352_08955</name>
</gene>
<keyword evidence="1" id="KW-0732">Signal</keyword>
<dbReference type="RefSeq" id="WP_115690465.1">
    <property type="nucleotide sequence ID" value="NZ_CP031417.1"/>
</dbReference>
<sequence>MHFLQATHRGARWALLALSLSCASSAFAQPQPSAAAMATAKELITVTGANTIFNPLIAGVVEQAKVLYLQQDPALAKDLNEIAANLRTQLAPRFTELNDEVARLYTTDFTEQELKDILAFYKSPAGQKLLEQQPKVIDNSMKFAQTWANKLSDEVVAKMRDELKKRGHAL</sequence>
<dbReference type="Proteomes" id="UP000254889">
    <property type="component" value="Chromosome"/>
</dbReference>
<dbReference type="AlphaFoldDB" id="A0A345ZUN0"/>
<reference evidence="3 4" key="1">
    <citation type="submission" date="2018-07" db="EMBL/GenBank/DDBJ databases">
        <authorList>
            <person name="Quirk P.G."/>
            <person name="Krulwich T.A."/>
        </authorList>
    </citation>
    <scope>NUCLEOTIDE SEQUENCE [LARGE SCALE GENOMIC DNA]</scope>
    <source>
        <strain evidence="3 4">CC-BB4</strain>
    </source>
</reference>
<feature type="domain" description="DUF2059" evidence="2">
    <location>
        <begin position="96"/>
        <end position="153"/>
    </location>
</feature>
<evidence type="ECO:0000259" key="2">
    <source>
        <dbReference type="Pfam" id="PF09832"/>
    </source>
</evidence>